<dbReference type="InterPro" id="IPR025722">
    <property type="entry name" value="TetR"/>
</dbReference>
<evidence type="ECO:0000256" key="1">
    <source>
        <dbReference type="ARBA" id="ARBA00023125"/>
    </source>
</evidence>
<gene>
    <name evidence="4" type="ORF">M23134_04936</name>
</gene>
<dbReference type="PANTHER" id="PTHR43479:SF11">
    <property type="entry name" value="ACREF_ENVCD OPERON REPRESSOR-RELATED"/>
    <property type="match status" value="1"/>
</dbReference>
<sequence>MSSNTKERILDKATELFNEQGITNTSIRNIADALEMSPGNITYHFKSKEEIVQHIQERNFQNIQSVLAQSERVGLEHFDKILDTVMIQQQRSRCFFSDTMDLVRNYPSIAQKLAQNITKNLKTARVLFDYYIGRGLLKPERTEGAYDHLIHSILLVCISWLKHQTVMATNDVHFSEEYFLGMLRSMFIPHLTEKGLKEYEALHRKKASMNDHKA</sequence>
<dbReference type="InterPro" id="IPR001647">
    <property type="entry name" value="HTH_TetR"/>
</dbReference>
<dbReference type="Pfam" id="PF00440">
    <property type="entry name" value="TetR_N"/>
    <property type="match status" value="1"/>
</dbReference>
<feature type="DNA-binding region" description="H-T-H motif" evidence="2">
    <location>
        <begin position="26"/>
        <end position="45"/>
    </location>
</feature>
<dbReference type="PROSITE" id="PS50977">
    <property type="entry name" value="HTH_TETR_2"/>
    <property type="match status" value="1"/>
</dbReference>
<dbReference type="InterPro" id="IPR050624">
    <property type="entry name" value="HTH-type_Tx_Regulator"/>
</dbReference>
<evidence type="ECO:0000313" key="4">
    <source>
        <dbReference type="EMBL" id="EAY23988.1"/>
    </source>
</evidence>
<dbReference type="AlphaFoldDB" id="A2A050"/>
<dbReference type="SUPFAM" id="SSF46689">
    <property type="entry name" value="Homeodomain-like"/>
    <property type="match status" value="1"/>
</dbReference>
<keyword evidence="1 2" id="KW-0238">DNA-binding</keyword>
<dbReference type="EMBL" id="AAWS01000091">
    <property type="protein sequence ID" value="EAY23988.1"/>
    <property type="molecule type" value="Genomic_DNA"/>
</dbReference>
<keyword evidence="5" id="KW-1185">Reference proteome</keyword>
<dbReference type="PANTHER" id="PTHR43479">
    <property type="entry name" value="ACREF/ENVCD OPERON REPRESSOR-RELATED"/>
    <property type="match status" value="1"/>
</dbReference>
<dbReference type="Gene3D" id="1.10.357.10">
    <property type="entry name" value="Tetracycline Repressor, domain 2"/>
    <property type="match status" value="1"/>
</dbReference>
<dbReference type="OrthoDB" id="9785164at2"/>
<dbReference type="RefSeq" id="WP_002705727.1">
    <property type="nucleotide sequence ID" value="NZ_AAWS01000091.1"/>
</dbReference>
<evidence type="ECO:0000313" key="5">
    <source>
        <dbReference type="Proteomes" id="UP000004095"/>
    </source>
</evidence>
<accession>A2A050</accession>
<reference evidence="4 5" key="1">
    <citation type="submission" date="2007-01" db="EMBL/GenBank/DDBJ databases">
        <authorList>
            <person name="Haygood M."/>
            <person name="Podell S."/>
            <person name="Anderson C."/>
            <person name="Hopkinson B."/>
            <person name="Roe K."/>
            <person name="Barbeau K."/>
            <person name="Gaasterland T."/>
            <person name="Ferriera S."/>
            <person name="Johnson J."/>
            <person name="Kravitz S."/>
            <person name="Beeson K."/>
            <person name="Sutton G."/>
            <person name="Rogers Y.-H."/>
            <person name="Friedman R."/>
            <person name="Frazier M."/>
            <person name="Venter J.C."/>
        </authorList>
    </citation>
    <scope>NUCLEOTIDE SEQUENCE [LARGE SCALE GENOMIC DNA]</scope>
    <source>
        <strain evidence="4 5">ATCC 23134</strain>
    </source>
</reference>
<name>A2A050_MICM2</name>
<dbReference type="eggNOG" id="COG1309">
    <property type="taxonomic scope" value="Bacteria"/>
</dbReference>
<evidence type="ECO:0000259" key="3">
    <source>
        <dbReference type="PROSITE" id="PS50977"/>
    </source>
</evidence>
<organism evidence="4 5">
    <name type="scientific">Microscilla marina ATCC 23134</name>
    <dbReference type="NCBI Taxonomy" id="313606"/>
    <lineage>
        <taxon>Bacteria</taxon>
        <taxon>Pseudomonadati</taxon>
        <taxon>Bacteroidota</taxon>
        <taxon>Cytophagia</taxon>
        <taxon>Cytophagales</taxon>
        <taxon>Microscillaceae</taxon>
        <taxon>Microscilla</taxon>
    </lineage>
</organism>
<dbReference type="Pfam" id="PF13972">
    <property type="entry name" value="TetR"/>
    <property type="match status" value="1"/>
</dbReference>
<comment type="caution">
    <text evidence="4">The sequence shown here is derived from an EMBL/GenBank/DDBJ whole genome shotgun (WGS) entry which is preliminary data.</text>
</comment>
<protein>
    <submittedName>
        <fullName evidence="4">Hypothetical transcriptional regulator</fullName>
    </submittedName>
</protein>
<dbReference type="PRINTS" id="PR00455">
    <property type="entry name" value="HTHTETR"/>
</dbReference>
<dbReference type="InterPro" id="IPR009057">
    <property type="entry name" value="Homeodomain-like_sf"/>
</dbReference>
<proteinExistence type="predicted"/>
<feature type="domain" description="HTH tetR-type" evidence="3">
    <location>
        <begin position="3"/>
        <end position="63"/>
    </location>
</feature>
<evidence type="ECO:0000256" key="2">
    <source>
        <dbReference type="PROSITE-ProRule" id="PRU00335"/>
    </source>
</evidence>
<dbReference type="Proteomes" id="UP000004095">
    <property type="component" value="Unassembled WGS sequence"/>
</dbReference>
<dbReference type="GO" id="GO:0003677">
    <property type="term" value="F:DNA binding"/>
    <property type="evidence" value="ECO:0007669"/>
    <property type="project" value="UniProtKB-UniRule"/>
</dbReference>